<gene>
    <name evidence="1" type="ORF">NUW58_g5518</name>
</gene>
<organism evidence="1 2">
    <name type="scientific">Xylaria curta</name>
    <dbReference type="NCBI Taxonomy" id="42375"/>
    <lineage>
        <taxon>Eukaryota</taxon>
        <taxon>Fungi</taxon>
        <taxon>Dikarya</taxon>
        <taxon>Ascomycota</taxon>
        <taxon>Pezizomycotina</taxon>
        <taxon>Sordariomycetes</taxon>
        <taxon>Xylariomycetidae</taxon>
        <taxon>Xylariales</taxon>
        <taxon>Xylariaceae</taxon>
        <taxon>Xylaria</taxon>
    </lineage>
</organism>
<dbReference type="Proteomes" id="UP001143856">
    <property type="component" value="Unassembled WGS sequence"/>
</dbReference>
<evidence type="ECO:0000313" key="1">
    <source>
        <dbReference type="EMBL" id="KAJ2985455.1"/>
    </source>
</evidence>
<keyword evidence="2" id="KW-1185">Reference proteome</keyword>
<reference evidence="1" key="1">
    <citation type="submission" date="2022-10" db="EMBL/GenBank/DDBJ databases">
        <title>Genome Sequence of Xylaria curta.</title>
        <authorList>
            <person name="Buettner E."/>
        </authorList>
    </citation>
    <scope>NUCLEOTIDE SEQUENCE</scope>
    <source>
        <strain evidence="1">Babe10</strain>
    </source>
</reference>
<sequence length="256" mass="28317">MWHRGAGSPFQEALRGPGDLEITKYLVEELGVDPNPAGSIHRTVLGQAYISGTPGALRYVLDQGADMAAVDRVGNPAVFNIGRRTSGKDIEILEEVLSRGLRISEDMRDYQGRNILHVAVLGGSKELLERLVGECPGLLQGRDNDGWTALHWVARRRYRSSDENDTEIVRWLLERGCPGIDEAVAVGENEWVPGELAAYHGAPESVLEAFRRGGWNEGDGQIQAADLHESWNCDCCLAVRYPMPMHQLTDLLTLFE</sequence>
<proteinExistence type="predicted"/>
<name>A0ACC1P2H1_9PEZI</name>
<dbReference type="EMBL" id="JAPDGR010001101">
    <property type="protein sequence ID" value="KAJ2985455.1"/>
    <property type="molecule type" value="Genomic_DNA"/>
</dbReference>
<accession>A0ACC1P2H1</accession>
<evidence type="ECO:0000313" key="2">
    <source>
        <dbReference type="Proteomes" id="UP001143856"/>
    </source>
</evidence>
<protein>
    <submittedName>
        <fullName evidence="1">Uncharacterized protein</fullName>
    </submittedName>
</protein>
<comment type="caution">
    <text evidence="1">The sequence shown here is derived from an EMBL/GenBank/DDBJ whole genome shotgun (WGS) entry which is preliminary data.</text>
</comment>